<dbReference type="Proteomes" id="UP000887565">
    <property type="component" value="Unplaced"/>
</dbReference>
<protein>
    <submittedName>
        <fullName evidence="2">Uncharacterized protein</fullName>
    </submittedName>
</protein>
<dbReference type="WBParaSite" id="nRc.2.0.1.t45546-RA">
    <property type="protein sequence ID" value="nRc.2.0.1.t45546-RA"/>
    <property type="gene ID" value="nRc.2.0.1.g45546"/>
</dbReference>
<evidence type="ECO:0000313" key="1">
    <source>
        <dbReference type="Proteomes" id="UP000887565"/>
    </source>
</evidence>
<organism evidence="1 2">
    <name type="scientific">Romanomermis culicivorax</name>
    <name type="common">Nematode worm</name>
    <dbReference type="NCBI Taxonomy" id="13658"/>
    <lineage>
        <taxon>Eukaryota</taxon>
        <taxon>Metazoa</taxon>
        <taxon>Ecdysozoa</taxon>
        <taxon>Nematoda</taxon>
        <taxon>Enoplea</taxon>
        <taxon>Dorylaimia</taxon>
        <taxon>Mermithida</taxon>
        <taxon>Mermithoidea</taxon>
        <taxon>Mermithidae</taxon>
        <taxon>Romanomermis</taxon>
    </lineage>
</organism>
<reference evidence="2" key="1">
    <citation type="submission" date="2022-11" db="UniProtKB">
        <authorList>
            <consortium name="WormBaseParasite"/>
        </authorList>
    </citation>
    <scope>IDENTIFICATION</scope>
</reference>
<name>A0A915L476_ROMCU</name>
<evidence type="ECO:0000313" key="2">
    <source>
        <dbReference type="WBParaSite" id="nRc.2.0.1.t45546-RA"/>
    </source>
</evidence>
<keyword evidence="1" id="KW-1185">Reference proteome</keyword>
<dbReference type="AlphaFoldDB" id="A0A915L476"/>
<proteinExistence type="predicted"/>
<accession>A0A915L476</accession>
<sequence length="62" mass="6933">MDPPVEAIMIAAHEEVLKAQAADPTISKIIATLHMANTAKHPLIFLVEDQLLYRQIKDVKQL</sequence>